<dbReference type="EMBL" id="SKBN01000047">
    <property type="protein sequence ID" value="TGJ85374.1"/>
    <property type="molecule type" value="Genomic_DNA"/>
</dbReference>
<feature type="region of interest" description="Disordered" evidence="1">
    <location>
        <begin position="140"/>
        <end position="170"/>
    </location>
</feature>
<dbReference type="STRING" id="37992.A0A4Z0YN95"/>
<feature type="compositionally biased region" description="Acidic residues" evidence="1">
    <location>
        <begin position="140"/>
        <end position="155"/>
    </location>
</feature>
<feature type="region of interest" description="Disordered" evidence="1">
    <location>
        <begin position="269"/>
        <end position="368"/>
    </location>
</feature>
<protein>
    <recommendedName>
        <fullName evidence="2">Stc1 domain-containing protein</fullName>
    </recommendedName>
</protein>
<evidence type="ECO:0000313" key="4">
    <source>
        <dbReference type="Proteomes" id="UP000297716"/>
    </source>
</evidence>
<reference evidence="3 4" key="1">
    <citation type="submission" date="2019-03" db="EMBL/GenBank/DDBJ databases">
        <title>Draft genome sequence of Xylaria hypoxylon DSM 108379, a ubiquitous saprotrophic-parasitic fungi on hardwood.</title>
        <authorList>
            <person name="Buettner E."/>
            <person name="Leonhardt S."/>
            <person name="Gebauer A.M."/>
            <person name="Liers C."/>
            <person name="Hofrichter M."/>
            <person name="Kellner H."/>
        </authorList>
    </citation>
    <scope>NUCLEOTIDE SEQUENCE [LARGE SCALE GENOMIC DNA]</scope>
    <source>
        <strain evidence="3 4">DSM 108379</strain>
    </source>
</reference>
<accession>A0A4Z0YN95</accession>
<feature type="compositionally biased region" description="Polar residues" evidence="1">
    <location>
        <begin position="275"/>
        <end position="285"/>
    </location>
</feature>
<organism evidence="3 4">
    <name type="scientific">Xylaria hypoxylon</name>
    <dbReference type="NCBI Taxonomy" id="37992"/>
    <lineage>
        <taxon>Eukaryota</taxon>
        <taxon>Fungi</taxon>
        <taxon>Dikarya</taxon>
        <taxon>Ascomycota</taxon>
        <taxon>Pezizomycotina</taxon>
        <taxon>Sordariomycetes</taxon>
        <taxon>Xylariomycetidae</taxon>
        <taxon>Xylariales</taxon>
        <taxon>Xylariaceae</taxon>
        <taxon>Xylaria</taxon>
    </lineage>
</organism>
<name>A0A4Z0YN95_9PEZI</name>
<sequence length="368" mass="40820">MAPQPSTRGAALPPSVCGKGKPPAAYSQTQLQKWYNKKRNDRRNEITPDNIGLTCKDHLSDQREIRCHGPCDRLKVVAHFSKRQRNDPEPWCIDCTEWRLNFEANEVPTEMPNGRLAPHEFDGIDDDEGWEQSYLPVSFDDEQGDEAESSDDDDENRNPYGEPNPFTDLADRLEGYNLGATDEGVTTDAVSTMDSVGISGWDQEDTNAGRSDTGSGISAMTVSRGYSSITNGPATPAGVAPHLNRLAAGPAMNYPSQITRTYRPAQVGQSMDLGESTSTTLSSRFSGVHRQPRHMSEEEIRTSAVALANEPPQGWKPNVKKEDPRKENNNKWYKGDNRRVFPSKKKVLANRVQDGREAAHDSDSPDEM</sequence>
<feature type="domain" description="Stc1" evidence="2">
    <location>
        <begin position="16"/>
        <end position="97"/>
    </location>
</feature>
<evidence type="ECO:0000259" key="2">
    <source>
        <dbReference type="Pfam" id="PF12898"/>
    </source>
</evidence>
<gene>
    <name evidence="3" type="ORF">E0Z10_g3392</name>
</gene>
<feature type="compositionally biased region" description="Basic and acidic residues" evidence="1">
    <location>
        <begin position="319"/>
        <end position="339"/>
    </location>
</feature>
<proteinExistence type="predicted"/>
<feature type="region of interest" description="Disordered" evidence="1">
    <location>
        <begin position="1"/>
        <end position="31"/>
    </location>
</feature>
<dbReference type="OrthoDB" id="3514033at2759"/>
<dbReference type="Proteomes" id="UP000297716">
    <property type="component" value="Unassembled WGS sequence"/>
</dbReference>
<evidence type="ECO:0000313" key="3">
    <source>
        <dbReference type="EMBL" id="TGJ85374.1"/>
    </source>
</evidence>
<dbReference type="Pfam" id="PF12898">
    <property type="entry name" value="Stc1"/>
    <property type="match status" value="1"/>
</dbReference>
<feature type="region of interest" description="Disordered" evidence="1">
    <location>
        <begin position="197"/>
        <end position="216"/>
    </location>
</feature>
<feature type="compositionally biased region" description="Basic and acidic residues" evidence="1">
    <location>
        <begin position="353"/>
        <end position="368"/>
    </location>
</feature>
<evidence type="ECO:0000256" key="1">
    <source>
        <dbReference type="SAM" id="MobiDB-lite"/>
    </source>
</evidence>
<comment type="caution">
    <text evidence="3">The sequence shown here is derived from an EMBL/GenBank/DDBJ whole genome shotgun (WGS) entry which is preliminary data.</text>
</comment>
<dbReference type="AlphaFoldDB" id="A0A4Z0YN95"/>
<keyword evidence="4" id="KW-1185">Reference proteome</keyword>
<feature type="compositionally biased region" description="Polar residues" evidence="1">
    <location>
        <begin position="206"/>
        <end position="216"/>
    </location>
</feature>
<dbReference type="InterPro" id="IPR024630">
    <property type="entry name" value="Stc1"/>
</dbReference>